<sequence>MVSFSCEACGDVLTKKKLDPHRSRCRGATFTCIDCMVHFPGTEYRAHSSCMTEDQKYQGSLYKPKRQKSNNAEPSGRSNATMAHHAYVEDVTEEFEDYRQYQVYDDDETNMAANLPPEAPTPPPAAIDDPNVNVFDFLVDHTPNVSNVNLQYFSNPMEPPSGGRQLVRFDQEIDNYVDPTGYMVDDEEMHQYGAGAPRINEFQTPAPKSQRKKTNEVKKDKKRKRLHIETQIVTPAPPLAIEAPPGDEMMTDAPPVLHSGLTGGLNRLMRPPQFPPSPDYSGGDGGENSPASPIKKTKHSKSSKTSKHTKSSRPESIGGGLKAFISGSSKSKVSKKRKHSTDKEKKEKKSRHNRPSSEKAPKLIEYRSKSGDEKDGESGQMIIYKPRSDVFLSFCNKGPESERGCSVNKALKRYHRERTESGTSLGKMSEEKELWRSLRMRRNERGEIVLFSIDA</sequence>
<evidence type="ECO:0000313" key="2">
    <source>
        <dbReference type="Proteomes" id="UP001497700"/>
    </source>
</evidence>
<proteinExistence type="predicted"/>
<evidence type="ECO:0000313" key="1">
    <source>
        <dbReference type="EMBL" id="KAI4865755.1"/>
    </source>
</evidence>
<protein>
    <submittedName>
        <fullName evidence="1">Uncharacterized protein</fullName>
    </submittedName>
</protein>
<name>A0ACB9Z3J7_9PEZI</name>
<dbReference type="EMBL" id="MU393467">
    <property type="protein sequence ID" value="KAI4865755.1"/>
    <property type="molecule type" value="Genomic_DNA"/>
</dbReference>
<accession>A0ACB9Z3J7</accession>
<gene>
    <name evidence="1" type="ORF">F4820DRAFT_457969</name>
</gene>
<reference evidence="1 2" key="1">
    <citation type="journal article" date="2022" name="New Phytol.">
        <title>Ecological generalism drives hyperdiversity of secondary metabolite gene clusters in xylarialean endophytes.</title>
        <authorList>
            <person name="Franco M.E.E."/>
            <person name="Wisecaver J.H."/>
            <person name="Arnold A.E."/>
            <person name="Ju Y.M."/>
            <person name="Slot J.C."/>
            <person name="Ahrendt S."/>
            <person name="Moore L.P."/>
            <person name="Eastman K.E."/>
            <person name="Scott K."/>
            <person name="Konkel Z."/>
            <person name="Mondo S.J."/>
            <person name="Kuo A."/>
            <person name="Hayes R.D."/>
            <person name="Haridas S."/>
            <person name="Andreopoulos B."/>
            <person name="Riley R."/>
            <person name="LaButti K."/>
            <person name="Pangilinan J."/>
            <person name="Lipzen A."/>
            <person name="Amirebrahimi M."/>
            <person name="Yan J."/>
            <person name="Adam C."/>
            <person name="Keymanesh K."/>
            <person name="Ng V."/>
            <person name="Louie K."/>
            <person name="Northen T."/>
            <person name="Drula E."/>
            <person name="Henrissat B."/>
            <person name="Hsieh H.M."/>
            <person name="Youens-Clark K."/>
            <person name="Lutzoni F."/>
            <person name="Miadlikowska J."/>
            <person name="Eastwood D.C."/>
            <person name="Hamelin R.C."/>
            <person name="Grigoriev I.V."/>
            <person name="U'Ren J.M."/>
        </authorList>
    </citation>
    <scope>NUCLEOTIDE SEQUENCE [LARGE SCALE GENOMIC DNA]</scope>
    <source>
        <strain evidence="1 2">CBS 119005</strain>
    </source>
</reference>
<keyword evidence="2" id="KW-1185">Reference proteome</keyword>
<comment type="caution">
    <text evidence="1">The sequence shown here is derived from an EMBL/GenBank/DDBJ whole genome shotgun (WGS) entry which is preliminary data.</text>
</comment>
<dbReference type="Proteomes" id="UP001497700">
    <property type="component" value="Unassembled WGS sequence"/>
</dbReference>
<organism evidence="1 2">
    <name type="scientific">Hypoxylon rubiginosum</name>
    <dbReference type="NCBI Taxonomy" id="110542"/>
    <lineage>
        <taxon>Eukaryota</taxon>
        <taxon>Fungi</taxon>
        <taxon>Dikarya</taxon>
        <taxon>Ascomycota</taxon>
        <taxon>Pezizomycotina</taxon>
        <taxon>Sordariomycetes</taxon>
        <taxon>Xylariomycetidae</taxon>
        <taxon>Xylariales</taxon>
        <taxon>Hypoxylaceae</taxon>
        <taxon>Hypoxylon</taxon>
    </lineage>
</organism>